<proteinExistence type="predicted"/>
<comment type="caution">
    <text evidence="1">The sequence shown here is derived from an EMBL/GenBank/DDBJ whole genome shotgun (WGS) entry which is preliminary data.</text>
</comment>
<organism evidence="1 2">
    <name type="scientific">Bacillus thuringiensis subsp. higo</name>
    <dbReference type="NCBI Taxonomy" id="132266"/>
    <lineage>
        <taxon>Bacteria</taxon>
        <taxon>Bacillati</taxon>
        <taxon>Bacillota</taxon>
        <taxon>Bacilli</taxon>
        <taxon>Bacillales</taxon>
        <taxon>Bacillaceae</taxon>
        <taxon>Bacillus</taxon>
        <taxon>Bacillus cereus group</taxon>
    </lineage>
</organism>
<dbReference type="EMBL" id="MOOK01000100">
    <property type="protein sequence ID" value="OUB52189.1"/>
    <property type="molecule type" value="Genomic_DNA"/>
</dbReference>
<gene>
    <name evidence="1" type="ORF">BK716_12250</name>
</gene>
<dbReference type="Proteomes" id="UP000194816">
    <property type="component" value="Unassembled WGS sequence"/>
</dbReference>
<dbReference type="AlphaFoldDB" id="A0A9X6LTS2"/>
<sequence length="76" mass="8613">MNAFIQHINNKIDLIFPDTKNDIMAGTTDNTIIGKLIKTQNLVLDKTAFVFNQKNLLLNVKLISPCLLITKMCRHS</sequence>
<evidence type="ECO:0000313" key="2">
    <source>
        <dbReference type="Proteomes" id="UP000194816"/>
    </source>
</evidence>
<evidence type="ECO:0000313" key="1">
    <source>
        <dbReference type="EMBL" id="OUB52189.1"/>
    </source>
</evidence>
<name>A0A9X6LTS2_BACUH</name>
<protein>
    <submittedName>
        <fullName evidence="1">Uncharacterized protein</fullName>
    </submittedName>
</protein>
<accession>A0A9X6LTS2</accession>
<reference evidence="1 2" key="1">
    <citation type="submission" date="2016-10" db="EMBL/GenBank/DDBJ databases">
        <title>Comparative genomics of Bacillus thuringiensis reveals a path to pathogens against multiple invertebrate hosts.</title>
        <authorList>
            <person name="Zheng J."/>
            <person name="Gao Q."/>
            <person name="Liu H."/>
            <person name="Peng D."/>
            <person name="Ruan L."/>
            <person name="Sun M."/>
        </authorList>
    </citation>
    <scope>NUCLEOTIDE SEQUENCE [LARGE SCALE GENOMIC DNA]</scope>
    <source>
        <strain evidence="1">BGSC 4AU1</strain>
    </source>
</reference>